<evidence type="ECO:0000256" key="3">
    <source>
        <dbReference type="SAM" id="MobiDB-lite"/>
    </source>
</evidence>
<evidence type="ECO:0000313" key="6">
    <source>
        <dbReference type="Proteomes" id="UP001160499"/>
    </source>
</evidence>
<proteinExistence type="inferred from homology"/>
<organism evidence="5 6">
    <name type="scientific">Streptomyces pseudovenezuelae</name>
    <dbReference type="NCBI Taxonomy" id="67350"/>
    <lineage>
        <taxon>Bacteria</taxon>
        <taxon>Bacillati</taxon>
        <taxon>Actinomycetota</taxon>
        <taxon>Actinomycetes</taxon>
        <taxon>Kitasatosporales</taxon>
        <taxon>Streptomycetaceae</taxon>
        <taxon>Streptomyces</taxon>
        <taxon>Streptomyces aurantiacus group</taxon>
    </lineage>
</organism>
<dbReference type="Proteomes" id="UP001160499">
    <property type="component" value="Unassembled WGS sequence"/>
</dbReference>
<feature type="region of interest" description="Disordered" evidence="3">
    <location>
        <begin position="70"/>
        <end position="108"/>
    </location>
</feature>
<protein>
    <recommendedName>
        <fullName evidence="4">Low molecular weight antigen MTB12-like C-terminal domain-containing protein</fullName>
    </recommendedName>
</protein>
<evidence type="ECO:0000256" key="2">
    <source>
        <dbReference type="ARBA" id="ARBA00093774"/>
    </source>
</evidence>
<keyword evidence="6" id="KW-1185">Reference proteome</keyword>
<reference evidence="5 6" key="1">
    <citation type="submission" date="2023-04" db="EMBL/GenBank/DDBJ databases">
        <title>Forest soil microbial communities from Buena Vista Peninsula, Colon Province, Panama.</title>
        <authorList>
            <person name="Bouskill N."/>
        </authorList>
    </citation>
    <scope>NUCLEOTIDE SEQUENCE [LARGE SCALE GENOMIC DNA]</scope>
    <source>
        <strain evidence="5 6">GGS1</strain>
    </source>
</reference>
<accession>A0ABT6LLS5</accession>
<dbReference type="EMBL" id="JARXVH010000006">
    <property type="protein sequence ID" value="MDH6216739.1"/>
    <property type="molecule type" value="Genomic_DNA"/>
</dbReference>
<gene>
    <name evidence="5" type="ORF">M2283_004057</name>
</gene>
<comment type="caution">
    <text evidence="5">The sequence shown here is derived from an EMBL/GenBank/DDBJ whole genome shotgun (WGS) entry which is preliminary data.</text>
</comment>
<comment type="similarity">
    <text evidence="2">Belongs to the MTB12 family.</text>
</comment>
<dbReference type="InterPro" id="IPR058644">
    <property type="entry name" value="Mtb12-like_C"/>
</dbReference>
<feature type="domain" description="Low molecular weight antigen MTB12-like C-terminal" evidence="4">
    <location>
        <begin position="103"/>
        <end position="213"/>
    </location>
</feature>
<evidence type="ECO:0000313" key="5">
    <source>
        <dbReference type="EMBL" id="MDH6216739.1"/>
    </source>
</evidence>
<keyword evidence="1" id="KW-0732">Signal</keyword>
<evidence type="ECO:0000256" key="1">
    <source>
        <dbReference type="ARBA" id="ARBA00022729"/>
    </source>
</evidence>
<name>A0ABT6LLS5_9ACTN</name>
<sequence>MDLHYAFCQLTLKAPGAPCPDRHPVVSQMVLGSDLKRGNARRGPGAAGRGTALTAALVLVLAPILTACSDDSGGNDSAPPTPSAAETTSEPASEPAATVPSDPAAAERQVKENWEKFFDPKTSTKDKQAVLENGDEMGPVLQAFSGDERGGQVQAKATKVEFTKADKATVTYTLTLNGATALPNASGTSVEEDGTWKVSVNTLCALVALSGDASQSPAAGC</sequence>
<dbReference type="Pfam" id="PF26580">
    <property type="entry name" value="Mtb12_C"/>
    <property type="match status" value="1"/>
</dbReference>
<evidence type="ECO:0000259" key="4">
    <source>
        <dbReference type="Pfam" id="PF26580"/>
    </source>
</evidence>